<dbReference type="EMBL" id="VULN01000009">
    <property type="protein sequence ID" value="MSS82415.1"/>
    <property type="molecule type" value="Genomic_DNA"/>
</dbReference>
<dbReference type="Proteomes" id="UP000441455">
    <property type="component" value="Unassembled WGS sequence"/>
</dbReference>
<comment type="caution">
    <text evidence="1">The sequence shown here is derived from an EMBL/GenBank/DDBJ whole genome shotgun (WGS) entry which is preliminary data.</text>
</comment>
<protein>
    <submittedName>
        <fullName evidence="1">Uncharacterized protein</fullName>
    </submittedName>
</protein>
<dbReference type="AlphaFoldDB" id="A0A6N7VZC7"/>
<name>A0A6N7VZC7_ACIFE</name>
<evidence type="ECO:0000313" key="1">
    <source>
        <dbReference type="EMBL" id="MSS82415.1"/>
    </source>
</evidence>
<dbReference type="OrthoDB" id="1701013at2"/>
<gene>
    <name evidence="1" type="ORF">FX155_07385</name>
</gene>
<proteinExistence type="predicted"/>
<evidence type="ECO:0000313" key="2">
    <source>
        <dbReference type="Proteomes" id="UP000441455"/>
    </source>
</evidence>
<reference evidence="1 2" key="1">
    <citation type="submission" date="2019-08" db="EMBL/GenBank/DDBJ databases">
        <title>In-depth cultivation of the pig gut microbiome towards novel bacterial diversity and tailored functional studies.</title>
        <authorList>
            <person name="Wylensek D."/>
            <person name="Hitch T.C.A."/>
            <person name="Clavel T."/>
        </authorList>
    </citation>
    <scope>NUCLEOTIDE SEQUENCE [LARGE SCALE GENOMIC DNA]</scope>
    <source>
        <strain evidence="1 2">WCA-389-WT-5B</strain>
    </source>
</reference>
<sequence>MTADDGKKTKTLLTPFGEIKILVDGKPIPYVAQRGRNLEGMCPHVLGRYQIAIHFIPDGENHTLACVFETGLSYERTPESGDRLECQSFYNDCGFKMSIGLECEGGYVDGKRFSNEYDYDSDYLANGMAFLIDRNTQTERYVFGISWIDNAVWNDHTEDNRKRDVETWYGADPTIGL</sequence>
<organism evidence="1 2">
    <name type="scientific">Acidaminococcus fermentans</name>
    <dbReference type="NCBI Taxonomy" id="905"/>
    <lineage>
        <taxon>Bacteria</taxon>
        <taxon>Bacillati</taxon>
        <taxon>Bacillota</taxon>
        <taxon>Negativicutes</taxon>
        <taxon>Acidaminococcales</taxon>
        <taxon>Acidaminococcaceae</taxon>
        <taxon>Acidaminococcus</taxon>
    </lineage>
</organism>
<accession>A0A6N7VZC7</accession>
<dbReference type="RefSeq" id="WP_154488268.1">
    <property type="nucleotide sequence ID" value="NZ_VULN01000009.1"/>
</dbReference>